<proteinExistence type="predicted"/>
<gene>
    <name evidence="1" type="ORF">ARMSODRAFT_966801</name>
</gene>
<dbReference type="Proteomes" id="UP000218334">
    <property type="component" value="Unassembled WGS sequence"/>
</dbReference>
<accession>A0A2H3B6U2</accession>
<dbReference type="STRING" id="1076256.A0A2H3B6U2"/>
<keyword evidence="2" id="KW-1185">Reference proteome</keyword>
<reference evidence="2" key="1">
    <citation type="journal article" date="2017" name="Nat. Ecol. Evol.">
        <title>Genome expansion and lineage-specific genetic innovations in the forest pathogenic fungi Armillaria.</title>
        <authorList>
            <person name="Sipos G."/>
            <person name="Prasanna A.N."/>
            <person name="Walter M.C."/>
            <person name="O'Connor E."/>
            <person name="Balint B."/>
            <person name="Krizsan K."/>
            <person name="Kiss B."/>
            <person name="Hess J."/>
            <person name="Varga T."/>
            <person name="Slot J."/>
            <person name="Riley R."/>
            <person name="Boka B."/>
            <person name="Rigling D."/>
            <person name="Barry K."/>
            <person name="Lee J."/>
            <person name="Mihaltcheva S."/>
            <person name="LaButti K."/>
            <person name="Lipzen A."/>
            <person name="Waldron R."/>
            <person name="Moloney N.M."/>
            <person name="Sperisen C."/>
            <person name="Kredics L."/>
            <person name="Vagvoelgyi C."/>
            <person name="Patrignani A."/>
            <person name="Fitzpatrick D."/>
            <person name="Nagy I."/>
            <person name="Doyle S."/>
            <person name="Anderson J.B."/>
            <person name="Grigoriev I.V."/>
            <person name="Gueldener U."/>
            <person name="Muensterkoetter M."/>
            <person name="Nagy L.G."/>
        </authorList>
    </citation>
    <scope>NUCLEOTIDE SEQUENCE [LARGE SCALE GENOMIC DNA]</scope>
    <source>
        <strain evidence="2">28-4</strain>
    </source>
</reference>
<dbReference type="AlphaFoldDB" id="A0A2H3B6U2"/>
<dbReference type="EMBL" id="KZ293502">
    <property type="protein sequence ID" value="PBK59563.1"/>
    <property type="molecule type" value="Genomic_DNA"/>
</dbReference>
<name>A0A2H3B6U2_9AGAR</name>
<organism evidence="1 2">
    <name type="scientific">Armillaria solidipes</name>
    <dbReference type="NCBI Taxonomy" id="1076256"/>
    <lineage>
        <taxon>Eukaryota</taxon>
        <taxon>Fungi</taxon>
        <taxon>Dikarya</taxon>
        <taxon>Basidiomycota</taxon>
        <taxon>Agaricomycotina</taxon>
        <taxon>Agaricomycetes</taxon>
        <taxon>Agaricomycetidae</taxon>
        <taxon>Agaricales</taxon>
        <taxon>Marasmiineae</taxon>
        <taxon>Physalacriaceae</taxon>
        <taxon>Armillaria</taxon>
    </lineage>
</organism>
<evidence type="ECO:0000313" key="2">
    <source>
        <dbReference type="Proteomes" id="UP000218334"/>
    </source>
</evidence>
<protein>
    <submittedName>
        <fullName evidence="1">Uncharacterized protein</fullName>
    </submittedName>
</protein>
<evidence type="ECO:0000313" key="1">
    <source>
        <dbReference type="EMBL" id="PBK59563.1"/>
    </source>
</evidence>
<sequence length="74" mass="8621">MIYDLEDFLEVMISEGRPAPTAAVVGRLRRVLKLMKSRRGVRLMEEKDIKPFIEETQRKASRLAAFRHWYEGGA</sequence>